<protein>
    <recommendedName>
        <fullName evidence="1">MATH domain-containing protein</fullName>
    </recommendedName>
</protein>
<dbReference type="PANTHER" id="PTHR46162">
    <property type="entry name" value="TRAF-LIKE FAMILY PROTEIN"/>
    <property type="match status" value="1"/>
</dbReference>
<dbReference type="Gene3D" id="2.60.210.10">
    <property type="entry name" value="Apoptosis, Tumor Necrosis Factor Receptor Associated Protein 2, Chain A"/>
    <property type="match status" value="2"/>
</dbReference>
<dbReference type="EMBL" id="JBEAFC010000003">
    <property type="protein sequence ID" value="KAL1561393.1"/>
    <property type="molecule type" value="Genomic_DNA"/>
</dbReference>
<dbReference type="InterPro" id="IPR008974">
    <property type="entry name" value="TRAF-like"/>
</dbReference>
<accession>A0ABD1I0L4</accession>
<gene>
    <name evidence="2" type="ORF">AAHA92_04102</name>
</gene>
<feature type="domain" description="MATH" evidence="1">
    <location>
        <begin position="1"/>
        <end position="132"/>
    </location>
</feature>
<keyword evidence="3" id="KW-1185">Reference proteome</keyword>
<dbReference type="InterPro" id="IPR002083">
    <property type="entry name" value="MATH/TRAF_dom"/>
</dbReference>
<proteinExistence type="predicted"/>
<organism evidence="2 3">
    <name type="scientific">Salvia divinorum</name>
    <name type="common">Maria pastora</name>
    <name type="synonym">Diviner's sage</name>
    <dbReference type="NCBI Taxonomy" id="28513"/>
    <lineage>
        <taxon>Eukaryota</taxon>
        <taxon>Viridiplantae</taxon>
        <taxon>Streptophyta</taxon>
        <taxon>Embryophyta</taxon>
        <taxon>Tracheophyta</taxon>
        <taxon>Spermatophyta</taxon>
        <taxon>Magnoliopsida</taxon>
        <taxon>eudicotyledons</taxon>
        <taxon>Gunneridae</taxon>
        <taxon>Pentapetalae</taxon>
        <taxon>asterids</taxon>
        <taxon>lamiids</taxon>
        <taxon>Lamiales</taxon>
        <taxon>Lamiaceae</taxon>
        <taxon>Nepetoideae</taxon>
        <taxon>Mentheae</taxon>
        <taxon>Salviinae</taxon>
        <taxon>Salvia</taxon>
        <taxon>Salvia subgen. Calosphace</taxon>
    </lineage>
</organism>
<evidence type="ECO:0000313" key="3">
    <source>
        <dbReference type="Proteomes" id="UP001567538"/>
    </source>
</evidence>
<reference evidence="2 3" key="1">
    <citation type="submission" date="2024-06" db="EMBL/GenBank/DDBJ databases">
        <title>A chromosome level genome sequence of Diviner's sage (Salvia divinorum).</title>
        <authorList>
            <person name="Ford S.A."/>
            <person name="Ro D.-K."/>
            <person name="Ness R.W."/>
            <person name="Phillips M.A."/>
        </authorList>
    </citation>
    <scope>NUCLEOTIDE SEQUENCE [LARGE SCALE GENOMIC DNA]</scope>
    <source>
        <strain evidence="2">SAF-2024a</strain>
        <tissue evidence="2">Leaf</tissue>
    </source>
</reference>
<comment type="caution">
    <text evidence="2">The sequence shown here is derived from an EMBL/GenBank/DDBJ whole genome shotgun (WGS) entry which is preliminary data.</text>
</comment>
<feature type="domain" description="MATH" evidence="1">
    <location>
        <begin position="152"/>
        <end position="274"/>
    </location>
</feature>
<dbReference type="PANTHER" id="PTHR46162:SF20">
    <property type="entry name" value="UBIQUITIN CARBOXYL-TERMINAL HYDROLASE 7-LIKE ISOFORM X1"/>
    <property type="match status" value="1"/>
</dbReference>
<dbReference type="CDD" id="cd00121">
    <property type="entry name" value="MATH"/>
    <property type="match status" value="2"/>
</dbReference>
<dbReference type="SMART" id="SM00061">
    <property type="entry name" value="MATH"/>
    <property type="match status" value="2"/>
</dbReference>
<name>A0ABD1I0L4_SALDI</name>
<dbReference type="PROSITE" id="PS50144">
    <property type="entry name" value="MATH"/>
    <property type="match status" value="2"/>
</dbReference>
<dbReference type="AlphaFoldDB" id="A0ABD1I0L4"/>
<evidence type="ECO:0000259" key="1">
    <source>
        <dbReference type="PROSITE" id="PS50144"/>
    </source>
</evidence>
<dbReference type="SUPFAM" id="SSF49599">
    <property type="entry name" value="TRAF domain-like"/>
    <property type="match status" value="2"/>
</dbReference>
<dbReference type="Proteomes" id="UP001567538">
    <property type="component" value="Unassembled WGS sequence"/>
</dbReference>
<sequence>MKIERFSSLSARLIGSYETRAFEAGGYTWKLIIYPDGYTGEDGYTDEDYNVSVTFSIADTSSLPVGWEVNAIFAFFIHNQVEDNYVCFRGTTSRFNAVIPRWGLSKLISKVALMDPSNGYVVDDNCVFGAEVLVIESERVSECLSLVKDAVAIKHEWEIPDFSKGVWRSEEFYVGKYKWEVKLYPKGNHSLPKNHYMSLFVVPKGIPPHQRVKAKVLMSIKTKLGDLPPVSNMLVSHWFTSSSAGRGCPEFVSLADMSAQGFLVDDCCFMETEITLQAVVLEAPEL</sequence>
<dbReference type="Pfam" id="PF22486">
    <property type="entry name" value="MATH_2"/>
    <property type="match status" value="2"/>
</dbReference>
<evidence type="ECO:0000313" key="2">
    <source>
        <dbReference type="EMBL" id="KAL1561393.1"/>
    </source>
</evidence>